<dbReference type="InterPro" id="IPR052757">
    <property type="entry name" value="Ribosomal_protein_S1"/>
</dbReference>
<dbReference type="PROSITE" id="PS50126">
    <property type="entry name" value="S1"/>
    <property type="match status" value="2"/>
</dbReference>
<name>A0AA38CYA9_TAXCH</name>
<feature type="non-terminal residue" evidence="2">
    <location>
        <position position="366"/>
    </location>
</feature>
<dbReference type="SMART" id="SM00316">
    <property type="entry name" value="S1"/>
    <property type="match status" value="2"/>
</dbReference>
<dbReference type="SUPFAM" id="SSF50249">
    <property type="entry name" value="Nucleic acid-binding proteins"/>
    <property type="match status" value="2"/>
</dbReference>
<reference evidence="2 3" key="1">
    <citation type="journal article" date="2021" name="Nat. Plants">
        <title>The Taxus genome provides insights into paclitaxel biosynthesis.</title>
        <authorList>
            <person name="Xiong X."/>
            <person name="Gou J."/>
            <person name="Liao Q."/>
            <person name="Li Y."/>
            <person name="Zhou Q."/>
            <person name="Bi G."/>
            <person name="Li C."/>
            <person name="Du R."/>
            <person name="Wang X."/>
            <person name="Sun T."/>
            <person name="Guo L."/>
            <person name="Liang H."/>
            <person name="Lu P."/>
            <person name="Wu Y."/>
            <person name="Zhang Z."/>
            <person name="Ro D.K."/>
            <person name="Shang Y."/>
            <person name="Huang S."/>
            <person name="Yan J."/>
        </authorList>
    </citation>
    <scope>NUCLEOTIDE SEQUENCE [LARGE SCALE GENOMIC DNA]</scope>
    <source>
        <strain evidence="2">Ta-2019</strain>
    </source>
</reference>
<evidence type="ECO:0000313" key="2">
    <source>
        <dbReference type="EMBL" id="KAH9305089.1"/>
    </source>
</evidence>
<sequence>MLAASMINSWGTPRNFEALNGPSAFRDSSRDITANSTIRGIRIYSKKPHYKLRTSSSGESLLTVRCSAKADEVKLEAQADENSHGKLLKASENLLQNVADWKKAERYKKSGEIYEGKVDRANRGGLLVRFHSLQGFLPYSQMTFGREGNKTMEELANCMIGSTVSVKIIEVNEEEKQLTFSQKQAIWEKFVDQVNVGDVFEGRVNSLADFGAFVNMHFTDGGYRMEGLVHKSEISWDMVRDIKDYLKEGEHVRVKVIRINKKKSRIELSIKQLQADPLFETLDTLMPPEEIMNMDTSSAGVGVPNEQLPGLEQICQELRQEEGISDVEVGRQAFEKRVVSQDLELWLSHIPSEGGKFTLLARAGRQ</sequence>
<dbReference type="GO" id="GO:0003676">
    <property type="term" value="F:nucleic acid binding"/>
    <property type="evidence" value="ECO:0007669"/>
    <property type="project" value="InterPro"/>
</dbReference>
<dbReference type="PANTHER" id="PTHR47559">
    <property type="entry name" value="OS03G0844900 PROTEIN"/>
    <property type="match status" value="1"/>
</dbReference>
<dbReference type="EMBL" id="JAHRHJ020000008">
    <property type="protein sequence ID" value="KAH9305089.1"/>
    <property type="molecule type" value="Genomic_DNA"/>
</dbReference>
<feature type="domain" description="S1 motif" evidence="1">
    <location>
        <begin position="111"/>
        <end position="183"/>
    </location>
</feature>
<organism evidence="2 3">
    <name type="scientific">Taxus chinensis</name>
    <name type="common">Chinese yew</name>
    <name type="synonym">Taxus wallichiana var. chinensis</name>
    <dbReference type="NCBI Taxonomy" id="29808"/>
    <lineage>
        <taxon>Eukaryota</taxon>
        <taxon>Viridiplantae</taxon>
        <taxon>Streptophyta</taxon>
        <taxon>Embryophyta</taxon>
        <taxon>Tracheophyta</taxon>
        <taxon>Spermatophyta</taxon>
        <taxon>Pinopsida</taxon>
        <taxon>Pinidae</taxon>
        <taxon>Conifers II</taxon>
        <taxon>Cupressales</taxon>
        <taxon>Taxaceae</taxon>
        <taxon>Taxus</taxon>
    </lineage>
</organism>
<protein>
    <recommendedName>
        <fullName evidence="1">S1 motif domain-containing protein</fullName>
    </recommendedName>
</protein>
<dbReference type="Gene3D" id="2.40.50.140">
    <property type="entry name" value="Nucleic acid-binding proteins"/>
    <property type="match status" value="2"/>
</dbReference>
<dbReference type="AlphaFoldDB" id="A0AA38CYA9"/>
<dbReference type="Pfam" id="PF00575">
    <property type="entry name" value="S1"/>
    <property type="match status" value="2"/>
</dbReference>
<evidence type="ECO:0000259" key="1">
    <source>
        <dbReference type="PROSITE" id="PS50126"/>
    </source>
</evidence>
<accession>A0AA38CYA9</accession>
<dbReference type="InterPro" id="IPR012340">
    <property type="entry name" value="NA-bd_OB-fold"/>
</dbReference>
<proteinExistence type="predicted"/>
<dbReference type="Proteomes" id="UP000824469">
    <property type="component" value="Unassembled WGS sequence"/>
</dbReference>
<gene>
    <name evidence="2" type="ORF">KI387_009493</name>
</gene>
<keyword evidence="3" id="KW-1185">Reference proteome</keyword>
<comment type="caution">
    <text evidence="2">The sequence shown here is derived from an EMBL/GenBank/DDBJ whole genome shotgun (WGS) entry which is preliminary data.</text>
</comment>
<dbReference type="InterPro" id="IPR003029">
    <property type="entry name" value="S1_domain"/>
</dbReference>
<feature type="domain" description="S1 motif" evidence="1">
    <location>
        <begin position="197"/>
        <end position="271"/>
    </location>
</feature>
<dbReference type="OMA" id="PYHSCKE"/>
<evidence type="ECO:0000313" key="3">
    <source>
        <dbReference type="Proteomes" id="UP000824469"/>
    </source>
</evidence>
<dbReference type="PANTHER" id="PTHR47559:SF1">
    <property type="entry name" value="OS03G0844900 PROTEIN"/>
    <property type="match status" value="1"/>
</dbReference>
<dbReference type="CDD" id="cd04465">
    <property type="entry name" value="S1_RPS1_repeat_ec2_hs2"/>
    <property type="match status" value="1"/>
</dbReference>